<organism evidence="1 2">
    <name type="scientific">Lucilia cuprina</name>
    <name type="common">Green bottle fly</name>
    <name type="synonym">Australian sheep blowfly</name>
    <dbReference type="NCBI Taxonomy" id="7375"/>
    <lineage>
        <taxon>Eukaryota</taxon>
        <taxon>Metazoa</taxon>
        <taxon>Ecdysozoa</taxon>
        <taxon>Arthropoda</taxon>
        <taxon>Hexapoda</taxon>
        <taxon>Insecta</taxon>
        <taxon>Pterygota</taxon>
        <taxon>Neoptera</taxon>
        <taxon>Endopterygota</taxon>
        <taxon>Diptera</taxon>
        <taxon>Brachycera</taxon>
        <taxon>Muscomorpha</taxon>
        <taxon>Oestroidea</taxon>
        <taxon>Calliphoridae</taxon>
        <taxon>Luciliinae</taxon>
        <taxon>Lucilia</taxon>
    </lineage>
</organism>
<proteinExistence type="predicted"/>
<accession>A0A0L0C2A1</accession>
<gene>
    <name evidence="1" type="ORF">FF38_08570</name>
</gene>
<evidence type="ECO:0008006" key="3">
    <source>
        <dbReference type="Google" id="ProtNLM"/>
    </source>
</evidence>
<reference evidence="1 2" key="1">
    <citation type="journal article" date="2015" name="Nat. Commun.">
        <title>Lucilia cuprina genome unlocks parasitic fly biology to underpin future interventions.</title>
        <authorList>
            <person name="Anstead C.A."/>
            <person name="Korhonen P.K."/>
            <person name="Young N.D."/>
            <person name="Hall R.S."/>
            <person name="Jex A.R."/>
            <person name="Murali S.C."/>
            <person name="Hughes D.S."/>
            <person name="Lee S.F."/>
            <person name="Perry T."/>
            <person name="Stroehlein A.J."/>
            <person name="Ansell B.R."/>
            <person name="Breugelmans B."/>
            <person name="Hofmann A."/>
            <person name="Qu J."/>
            <person name="Dugan S."/>
            <person name="Lee S.L."/>
            <person name="Chao H."/>
            <person name="Dinh H."/>
            <person name="Han Y."/>
            <person name="Doddapaneni H.V."/>
            <person name="Worley K.C."/>
            <person name="Muzny D.M."/>
            <person name="Ioannidis P."/>
            <person name="Waterhouse R.M."/>
            <person name="Zdobnov E.M."/>
            <person name="James P.J."/>
            <person name="Bagnall N.H."/>
            <person name="Kotze A.C."/>
            <person name="Gibbs R.A."/>
            <person name="Richards S."/>
            <person name="Batterham P."/>
            <person name="Gasser R.B."/>
        </authorList>
    </citation>
    <scope>NUCLEOTIDE SEQUENCE [LARGE SCALE GENOMIC DNA]</scope>
    <source>
        <strain evidence="1 2">LS</strain>
        <tissue evidence="1">Full body</tissue>
    </source>
</reference>
<dbReference type="OMA" id="FHIPETQ"/>
<name>A0A0L0C2A1_LUCCU</name>
<keyword evidence="2" id="KW-1185">Reference proteome</keyword>
<sequence length="195" mass="22712">MASKNCVKISYKGLTRQVLCDTKFQYDELLSTVMDKFNINKNHKLAIDFYDEQGHKYNKDTFEYFLLLFPNPQKIFFIRLDSSKIINLTATEVGHSLLDGDDRKPFGKSKLNNKQTDKQEMDSYCEAVPVRRQNCFLGEMPTTTITQQLNSSSHTRNTSSSMTLEIVKRMRLLKQNSPKKKHLNNPTVFKRSMRI</sequence>
<protein>
    <recommendedName>
        <fullName evidence="3">PB1 domain-containing protein</fullName>
    </recommendedName>
</protein>
<evidence type="ECO:0000313" key="1">
    <source>
        <dbReference type="EMBL" id="KNC26450.1"/>
    </source>
</evidence>
<dbReference type="AlphaFoldDB" id="A0A0L0C2A1"/>
<comment type="caution">
    <text evidence="1">The sequence shown here is derived from an EMBL/GenBank/DDBJ whole genome shotgun (WGS) entry which is preliminary data.</text>
</comment>
<dbReference type="Proteomes" id="UP000037069">
    <property type="component" value="Unassembled WGS sequence"/>
</dbReference>
<dbReference type="EMBL" id="JRES01000984">
    <property type="protein sequence ID" value="KNC26450.1"/>
    <property type="molecule type" value="Genomic_DNA"/>
</dbReference>
<evidence type="ECO:0000313" key="2">
    <source>
        <dbReference type="Proteomes" id="UP000037069"/>
    </source>
</evidence>
<dbReference type="OrthoDB" id="7965105at2759"/>